<dbReference type="InterPro" id="IPR036724">
    <property type="entry name" value="Cobalamin-bd_sf"/>
</dbReference>
<feature type="domain" description="Radical SAM core" evidence="7">
    <location>
        <begin position="222"/>
        <end position="441"/>
    </location>
</feature>
<evidence type="ECO:0000256" key="5">
    <source>
        <dbReference type="ARBA" id="ARBA00023014"/>
    </source>
</evidence>
<keyword evidence="4" id="KW-0408">Iron</keyword>
<dbReference type="InterPro" id="IPR023404">
    <property type="entry name" value="rSAM_horseshoe"/>
</dbReference>
<dbReference type="EMBL" id="FNLL01000001">
    <property type="protein sequence ID" value="SDT84864.1"/>
    <property type="molecule type" value="Genomic_DNA"/>
</dbReference>
<reference evidence="9" key="1">
    <citation type="submission" date="2016-10" db="EMBL/GenBank/DDBJ databases">
        <authorList>
            <person name="Varghese N."/>
            <person name="Submissions S."/>
        </authorList>
    </citation>
    <scope>NUCLEOTIDE SEQUENCE [LARGE SCALE GENOMIC DNA]</scope>
    <source>
        <strain evidence="9">DSM 3384</strain>
    </source>
</reference>
<dbReference type="AlphaFoldDB" id="A0A1H2DQ08"/>
<dbReference type="SFLD" id="SFLDG01123">
    <property type="entry name" value="methyltransferase_(Class_B)"/>
    <property type="match status" value="1"/>
</dbReference>
<dbReference type="SUPFAM" id="SSF102114">
    <property type="entry name" value="Radical SAM enzymes"/>
    <property type="match status" value="1"/>
</dbReference>
<dbReference type="CDD" id="cd01335">
    <property type="entry name" value="Radical_SAM"/>
    <property type="match status" value="1"/>
</dbReference>
<dbReference type="InterPro" id="IPR006158">
    <property type="entry name" value="Cobalamin-bd"/>
</dbReference>
<dbReference type="GO" id="GO:0046872">
    <property type="term" value="F:metal ion binding"/>
    <property type="evidence" value="ECO:0007669"/>
    <property type="project" value="UniProtKB-KW"/>
</dbReference>
<dbReference type="InterPro" id="IPR051198">
    <property type="entry name" value="BchE-like"/>
</dbReference>
<dbReference type="Gene3D" id="3.40.50.280">
    <property type="entry name" value="Cobalamin-binding domain"/>
    <property type="match status" value="1"/>
</dbReference>
<dbReference type="GO" id="GO:0005829">
    <property type="term" value="C:cytosol"/>
    <property type="evidence" value="ECO:0007669"/>
    <property type="project" value="TreeGrafter"/>
</dbReference>
<dbReference type="PANTHER" id="PTHR43409">
    <property type="entry name" value="ANAEROBIC MAGNESIUM-PROTOPORPHYRIN IX MONOMETHYL ESTER CYCLASE-RELATED"/>
    <property type="match status" value="1"/>
</dbReference>
<protein>
    <submittedName>
        <fullName evidence="8">Radical SAM superfamily enzyme YgiQ, UPF0313 family</fullName>
    </submittedName>
</protein>
<dbReference type="InterPro" id="IPR034466">
    <property type="entry name" value="Methyltransferase_Class_B"/>
</dbReference>
<keyword evidence="3" id="KW-0479">Metal-binding</keyword>
<dbReference type="GO" id="GO:0003824">
    <property type="term" value="F:catalytic activity"/>
    <property type="evidence" value="ECO:0007669"/>
    <property type="project" value="InterPro"/>
</dbReference>
<dbReference type="InterPro" id="IPR006638">
    <property type="entry name" value="Elp3/MiaA/NifB-like_rSAM"/>
</dbReference>
<evidence type="ECO:0000259" key="7">
    <source>
        <dbReference type="PROSITE" id="PS51918"/>
    </source>
</evidence>
<evidence type="ECO:0000256" key="1">
    <source>
        <dbReference type="ARBA" id="ARBA00001966"/>
    </source>
</evidence>
<dbReference type="PANTHER" id="PTHR43409:SF16">
    <property type="entry name" value="SLR0320 PROTEIN"/>
    <property type="match status" value="1"/>
</dbReference>
<organism evidence="8 9">
    <name type="scientific">Desulfobacula phenolica</name>
    <dbReference type="NCBI Taxonomy" id="90732"/>
    <lineage>
        <taxon>Bacteria</taxon>
        <taxon>Pseudomonadati</taxon>
        <taxon>Thermodesulfobacteriota</taxon>
        <taxon>Desulfobacteria</taxon>
        <taxon>Desulfobacterales</taxon>
        <taxon>Desulfobacteraceae</taxon>
        <taxon>Desulfobacula</taxon>
    </lineage>
</organism>
<evidence type="ECO:0000313" key="8">
    <source>
        <dbReference type="EMBL" id="SDT84864.1"/>
    </source>
</evidence>
<name>A0A1H2DQ08_9BACT</name>
<dbReference type="PROSITE" id="PS51332">
    <property type="entry name" value="B12_BINDING"/>
    <property type="match status" value="1"/>
</dbReference>
<dbReference type="Proteomes" id="UP000199608">
    <property type="component" value="Unassembled WGS sequence"/>
</dbReference>
<keyword evidence="2" id="KW-0949">S-adenosyl-L-methionine</keyword>
<dbReference type="SFLD" id="SFLDS00029">
    <property type="entry name" value="Radical_SAM"/>
    <property type="match status" value="1"/>
</dbReference>
<gene>
    <name evidence="8" type="ORF">SAMN04487931_101411</name>
</gene>
<dbReference type="SFLD" id="SFLDG01082">
    <property type="entry name" value="B12-binding_domain_containing"/>
    <property type="match status" value="1"/>
</dbReference>
<evidence type="ECO:0000313" key="9">
    <source>
        <dbReference type="Proteomes" id="UP000199608"/>
    </source>
</evidence>
<dbReference type="PROSITE" id="PS51257">
    <property type="entry name" value="PROKAR_LIPOPROTEIN"/>
    <property type="match status" value="1"/>
</dbReference>
<evidence type="ECO:0000256" key="3">
    <source>
        <dbReference type="ARBA" id="ARBA00022723"/>
    </source>
</evidence>
<dbReference type="RefSeq" id="WP_092229925.1">
    <property type="nucleotide sequence ID" value="NZ_FNLL01000001.1"/>
</dbReference>
<dbReference type="SMART" id="SM00729">
    <property type="entry name" value="Elp3"/>
    <property type="match status" value="1"/>
</dbReference>
<keyword evidence="5" id="KW-0411">Iron-sulfur</keyword>
<dbReference type="Gene3D" id="3.80.30.20">
    <property type="entry name" value="tm_1862 like domain"/>
    <property type="match status" value="1"/>
</dbReference>
<dbReference type="SUPFAM" id="SSF52242">
    <property type="entry name" value="Cobalamin (vitamin B12)-binding domain"/>
    <property type="match status" value="1"/>
</dbReference>
<dbReference type="GO" id="GO:0051539">
    <property type="term" value="F:4 iron, 4 sulfur cluster binding"/>
    <property type="evidence" value="ECO:0007669"/>
    <property type="project" value="UniProtKB-KW"/>
</dbReference>
<accession>A0A1H2DQ08</accession>
<dbReference type="InterPro" id="IPR007197">
    <property type="entry name" value="rSAM"/>
</dbReference>
<evidence type="ECO:0000259" key="6">
    <source>
        <dbReference type="PROSITE" id="PS51332"/>
    </source>
</evidence>
<keyword evidence="9" id="KW-1185">Reference proteome</keyword>
<dbReference type="CDD" id="cd02068">
    <property type="entry name" value="radical_SAM_B12_BD"/>
    <property type="match status" value="1"/>
</dbReference>
<dbReference type="Pfam" id="PF04055">
    <property type="entry name" value="Radical_SAM"/>
    <property type="match status" value="1"/>
</dbReference>
<dbReference type="Pfam" id="PF02310">
    <property type="entry name" value="B12-binding"/>
    <property type="match status" value="1"/>
</dbReference>
<evidence type="ECO:0000256" key="4">
    <source>
        <dbReference type="ARBA" id="ARBA00023004"/>
    </source>
</evidence>
<dbReference type="PROSITE" id="PS51918">
    <property type="entry name" value="RADICAL_SAM"/>
    <property type="match status" value="1"/>
</dbReference>
<evidence type="ECO:0000256" key="2">
    <source>
        <dbReference type="ARBA" id="ARBA00022691"/>
    </source>
</evidence>
<dbReference type="InterPro" id="IPR058240">
    <property type="entry name" value="rSAM_sf"/>
</dbReference>
<sequence length="543" mass="61341">MNPSKVILVQPPIEDFYLTKKRTLPYGLASIAACIKKRGFDVEILDALATGKSKTIEYPEEFSYLKPFYGQKDVSAFSLFHEFRHFGYSYEHIGTKIREKEPFLVGISSLFTAYCNQALKTAQIIKKFYPQCKIVLGGHHPTMFPEKTLNCSAVDFVLQGEGETSMGLLCEALKTNSDLEQIPGIAFKKDNSVFISPPSWMKNLNSLPVPAMNLINYNFYQRKNRRATIVVSSRGCPMQCSYCSVSAASSHAPFRQRTVEDVIKELEMQTKNHDVGFMDFEDENLCLNKQWFVELFSKIKHLVAEKNIELRAMNGLYPPAIDEETVSLMKQAGFKNLNLSLGSTSKEQLKKFRRRDVRASFENALDLAQKYGLECVSYIIAAAPDQTAQSSLEDLLYLAQKRTLAGLSVYYPAPGSLDYQLCKDKKILPKSFSLMRSTALPLNDTTSRIEALTLLRLSRIINFMKHLKDTTGNIPEPEPFCDSKTDLSFDRQTVSQKLLQWFLQDGKIRGIDAGGKIYTHTADSSLTQQFIERIKTLTVAGVK</sequence>
<feature type="domain" description="B12-binding" evidence="6">
    <location>
        <begin position="4"/>
        <end position="180"/>
    </location>
</feature>
<dbReference type="GO" id="GO:0031419">
    <property type="term" value="F:cobalamin binding"/>
    <property type="evidence" value="ECO:0007669"/>
    <property type="project" value="InterPro"/>
</dbReference>
<comment type="cofactor">
    <cofactor evidence="1">
        <name>[4Fe-4S] cluster</name>
        <dbReference type="ChEBI" id="CHEBI:49883"/>
    </cofactor>
</comment>
<proteinExistence type="predicted"/>